<dbReference type="EMBL" id="UYSU01032281">
    <property type="protein sequence ID" value="VDL88934.1"/>
    <property type="molecule type" value="Genomic_DNA"/>
</dbReference>
<dbReference type="AlphaFoldDB" id="A0A3P7DPV0"/>
<accession>A0A3P7DPV0</accession>
<dbReference type="Pfam" id="PF14644">
    <property type="entry name" value="DUF4456"/>
    <property type="match status" value="1"/>
</dbReference>
<feature type="compositionally biased region" description="Polar residues" evidence="1">
    <location>
        <begin position="266"/>
        <end position="281"/>
    </location>
</feature>
<dbReference type="OrthoDB" id="10436949at2759"/>
<protein>
    <recommendedName>
        <fullName evidence="2">DUF4456 domain-containing protein</fullName>
    </recommendedName>
</protein>
<proteinExistence type="predicted"/>
<gene>
    <name evidence="3" type="ORF">SSLN_LOCUS2549</name>
</gene>
<sequence>MVALQIRHNPKYHIFGVSAGDPFKDSDPKKPPQRTEPTVTENPAEEGAESSTFIGRVRKICRESLEAGLFLVEFREQMSRLEVSCSRLAKTFFDVLYGRLQRKCEVALESIDEESNAQMKQFDLQREQNYSELHPKLGFPQFVLTEFDKLQSKEERRRHDAEYLLINTLRRKVDVLQTACRDFAQKAPILLESLLLRFDSLVCSNEIQDDDTQLNSEQDGVGNQTADYYRGKRTLPVIDWTEFSNGLRAPARLQTLAQAPVPEPVNTRTSVTHSRSKQFQQKPPEDRDVRYRFSCGKNTEAHAVAIECMRDTMQKFLQYLQAEMQNAEMACDDGFKSSERWSKEWEMNCQLILDLNPLRKSQHIQRLHDA</sequence>
<evidence type="ECO:0000259" key="2">
    <source>
        <dbReference type="Pfam" id="PF14644"/>
    </source>
</evidence>
<dbReference type="InterPro" id="IPR027914">
    <property type="entry name" value="DUF4456"/>
</dbReference>
<feature type="region of interest" description="Disordered" evidence="1">
    <location>
        <begin position="263"/>
        <end position="285"/>
    </location>
</feature>
<feature type="region of interest" description="Disordered" evidence="1">
    <location>
        <begin position="15"/>
        <end position="50"/>
    </location>
</feature>
<organism evidence="3 4">
    <name type="scientific">Schistocephalus solidus</name>
    <name type="common">Tapeworm</name>
    <dbReference type="NCBI Taxonomy" id="70667"/>
    <lineage>
        <taxon>Eukaryota</taxon>
        <taxon>Metazoa</taxon>
        <taxon>Spiralia</taxon>
        <taxon>Lophotrochozoa</taxon>
        <taxon>Platyhelminthes</taxon>
        <taxon>Cestoda</taxon>
        <taxon>Eucestoda</taxon>
        <taxon>Diphyllobothriidea</taxon>
        <taxon>Diphyllobothriidae</taxon>
        <taxon>Schistocephalus</taxon>
    </lineage>
</organism>
<evidence type="ECO:0000256" key="1">
    <source>
        <dbReference type="SAM" id="MobiDB-lite"/>
    </source>
</evidence>
<evidence type="ECO:0000313" key="4">
    <source>
        <dbReference type="Proteomes" id="UP000275846"/>
    </source>
</evidence>
<reference evidence="3 4" key="1">
    <citation type="submission" date="2018-11" db="EMBL/GenBank/DDBJ databases">
        <authorList>
            <consortium name="Pathogen Informatics"/>
        </authorList>
    </citation>
    <scope>NUCLEOTIDE SEQUENCE [LARGE SCALE GENOMIC DNA]</scope>
    <source>
        <strain evidence="3 4">NST_G2</strain>
    </source>
</reference>
<keyword evidence="4" id="KW-1185">Reference proteome</keyword>
<dbReference type="Proteomes" id="UP000275846">
    <property type="component" value="Unassembled WGS sequence"/>
</dbReference>
<feature type="domain" description="DUF4456" evidence="2">
    <location>
        <begin position="72"/>
        <end position="211"/>
    </location>
</feature>
<name>A0A3P7DPV0_SCHSO</name>
<evidence type="ECO:0000313" key="3">
    <source>
        <dbReference type="EMBL" id="VDL88934.1"/>
    </source>
</evidence>